<dbReference type="Pfam" id="PF02875">
    <property type="entry name" value="Mur_ligase_C"/>
    <property type="match status" value="1"/>
</dbReference>
<evidence type="ECO:0000256" key="4">
    <source>
        <dbReference type="ARBA" id="ARBA00022741"/>
    </source>
</evidence>
<accession>W7D4B6</accession>
<evidence type="ECO:0000256" key="11">
    <source>
        <dbReference type="RuleBase" id="RU004136"/>
    </source>
</evidence>
<evidence type="ECO:0000256" key="5">
    <source>
        <dbReference type="ARBA" id="ARBA00022840"/>
    </source>
</evidence>
<organism evidence="15 16">
    <name type="scientific">Brochothrix campestris FSL F6-1037</name>
    <dbReference type="NCBI Taxonomy" id="1265861"/>
    <lineage>
        <taxon>Bacteria</taxon>
        <taxon>Bacillati</taxon>
        <taxon>Bacillota</taxon>
        <taxon>Bacilli</taxon>
        <taxon>Bacillales</taxon>
        <taxon>Listeriaceae</taxon>
        <taxon>Brochothrix</taxon>
    </lineage>
</organism>
<dbReference type="GO" id="GO:0071555">
    <property type="term" value="P:cell wall organization"/>
    <property type="evidence" value="ECO:0007669"/>
    <property type="project" value="UniProtKB-KW"/>
</dbReference>
<dbReference type="InterPro" id="IPR004101">
    <property type="entry name" value="Mur_ligase_C"/>
</dbReference>
<dbReference type="Gene3D" id="3.40.1390.10">
    <property type="entry name" value="MurE/MurF, N-terminal domain"/>
    <property type="match status" value="1"/>
</dbReference>
<dbReference type="STRING" id="1265861.BCAMP_05666"/>
<comment type="pathway">
    <text evidence="10 11">Cell wall biogenesis; peptidoglycan biosynthesis.</text>
</comment>
<keyword evidence="8 10" id="KW-0131">Cell cycle</keyword>
<evidence type="ECO:0000256" key="2">
    <source>
        <dbReference type="ARBA" id="ARBA00022598"/>
    </source>
</evidence>
<dbReference type="RefSeq" id="WP_035314240.1">
    <property type="nucleotide sequence ID" value="NZ_AODH01000021.1"/>
</dbReference>
<dbReference type="GO" id="GO:0047480">
    <property type="term" value="F:UDP-N-acetylmuramoyl-tripeptide-D-alanyl-D-alanine ligase activity"/>
    <property type="evidence" value="ECO:0007669"/>
    <property type="project" value="UniProtKB-UniRule"/>
</dbReference>
<evidence type="ECO:0000256" key="9">
    <source>
        <dbReference type="ARBA" id="ARBA00023316"/>
    </source>
</evidence>
<dbReference type="PATRIC" id="fig|1265861.3.peg.1124"/>
<feature type="domain" description="Mur ligase N-terminal catalytic" evidence="12">
    <location>
        <begin position="24"/>
        <end position="96"/>
    </location>
</feature>
<dbReference type="EC" id="6.3.2.10" evidence="10 11"/>
<keyword evidence="16" id="KW-1185">Reference proteome</keyword>
<sequence>MIKETLETIAQWVNGTIEGDQATEVKGISFDTRKISRGNLFIPFVGERDGHAFVVDAYQKGAVAALWQVDSEANKPEGLPIILVEDTLVALQTLASVYLQQVNPKVIGITGSNGKTTTKDMLANVLATTYRVHKTQGNYNNHIGVPFTILNMPYTTEVLVLEMGMNHAGEIAVLTKIAQPDIAIITNIGEAHLEFLKSRGGIADAKLEIAEGLTAEGVLIYPDDPLLTERLMGNTPFERQHFGVSENNAIYPTAITALMTATEFKTSLTANTEFHVPIVGVHNVYNALAVILAARRLDVAADEIKAGLAIVDRTADRLEWIDGTKGIKILSDVYNSSPTALKAVLETFAQIQSDRRKVVVVADMLELGAQAPMLHAGIADSLTPAIDEVFAYGPYMSYFSEAAKSLLSPEKVHYFTDLTKLTAALQDSLVGDELLLFKGSNSMKLNQVVAKLTDEASSN</sequence>
<keyword evidence="2 10" id="KW-0436">Ligase</keyword>
<protein>
    <recommendedName>
        <fullName evidence="10 11">UDP-N-acetylmuramoyl-tripeptide--D-alanyl-D-alanine ligase</fullName>
        <ecNumber evidence="10 11">6.3.2.10</ecNumber>
    </recommendedName>
    <alternativeName>
        <fullName evidence="10">D-alanyl-D-alanine-adding enzyme</fullName>
    </alternativeName>
</protein>
<evidence type="ECO:0000256" key="6">
    <source>
        <dbReference type="ARBA" id="ARBA00022960"/>
    </source>
</evidence>
<dbReference type="InterPro" id="IPR005863">
    <property type="entry name" value="UDP-N-AcMur_synth"/>
</dbReference>
<keyword evidence="1 10" id="KW-0963">Cytoplasm</keyword>
<dbReference type="Pfam" id="PF08245">
    <property type="entry name" value="Mur_ligase_M"/>
    <property type="match status" value="1"/>
</dbReference>
<evidence type="ECO:0000256" key="3">
    <source>
        <dbReference type="ARBA" id="ARBA00022618"/>
    </source>
</evidence>
<comment type="function">
    <text evidence="10 11">Involved in cell wall formation. Catalyzes the final step in the synthesis of UDP-N-acetylmuramoyl-pentapeptide, the precursor of murein.</text>
</comment>
<dbReference type="InterPro" id="IPR036615">
    <property type="entry name" value="Mur_ligase_C_dom_sf"/>
</dbReference>
<feature type="domain" description="Mur ligase central" evidence="14">
    <location>
        <begin position="109"/>
        <end position="294"/>
    </location>
</feature>
<dbReference type="PANTHER" id="PTHR43024:SF1">
    <property type="entry name" value="UDP-N-ACETYLMURAMOYL-TRIPEPTIDE--D-ALANYL-D-ALANINE LIGASE"/>
    <property type="match status" value="1"/>
</dbReference>
<dbReference type="GO" id="GO:0008360">
    <property type="term" value="P:regulation of cell shape"/>
    <property type="evidence" value="ECO:0007669"/>
    <property type="project" value="UniProtKB-KW"/>
</dbReference>
<dbReference type="SUPFAM" id="SSF53244">
    <property type="entry name" value="MurD-like peptide ligases, peptide-binding domain"/>
    <property type="match status" value="1"/>
</dbReference>
<feature type="binding site" evidence="10">
    <location>
        <begin position="111"/>
        <end position="117"/>
    </location>
    <ligand>
        <name>ATP</name>
        <dbReference type="ChEBI" id="CHEBI:30616"/>
    </ligand>
</feature>
<dbReference type="GO" id="GO:0051301">
    <property type="term" value="P:cell division"/>
    <property type="evidence" value="ECO:0007669"/>
    <property type="project" value="UniProtKB-KW"/>
</dbReference>
<dbReference type="SUPFAM" id="SSF53623">
    <property type="entry name" value="MurD-like peptide ligases, catalytic domain"/>
    <property type="match status" value="1"/>
</dbReference>
<keyword evidence="7 10" id="KW-0573">Peptidoglycan synthesis</keyword>
<comment type="caution">
    <text evidence="15">The sequence shown here is derived from an EMBL/GenBank/DDBJ whole genome shotgun (WGS) entry which is preliminary data.</text>
</comment>
<evidence type="ECO:0000259" key="14">
    <source>
        <dbReference type="Pfam" id="PF08245"/>
    </source>
</evidence>
<dbReference type="InterPro" id="IPR013221">
    <property type="entry name" value="Mur_ligase_cen"/>
</dbReference>
<comment type="similarity">
    <text evidence="10">Belongs to the MurCDEF family. MurF subfamily.</text>
</comment>
<dbReference type="Gene3D" id="3.40.1190.10">
    <property type="entry name" value="Mur-like, catalytic domain"/>
    <property type="match status" value="1"/>
</dbReference>
<dbReference type="HAMAP" id="MF_02019">
    <property type="entry name" value="MurF"/>
    <property type="match status" value="1"/>
</dbReference>
<dbReference type="Gene3D" id="3.90.190.20">
    <property type="entry name" value="Mur ligase, C-terminal domain"/>
    <property type="match status" value="1"/>
</dbReference>
<dbReference type="GO" id="GO:0005737">
    <property type="term" value="C:cytoplasm"/>
    <property type="evidence" value="ECO:0007669"/>
    <property type="project" value="UniProtKB-SubCell"/>
</dbReference>
<dbReference type="InterPro" id="IPR036565">
    <property type="entry name" value="Mur-like_cat_sf"/>
</dbReference>
<dbReference type="PANTHER" id="PTHR43024">
    <property type="entry name" value="UDP-N-ACETYLMURAMOYL-TRIPEPTIDE--D-ALANYL-D-ALANINE LIGASE"/>
    <property type="match status" value="1"/>
</dbReference>
<evidence type="ECO:0000259" key="12">
    <source>
        <dbReference type="Pfam" id="PF01225"/>
    </source>
</evidence>
<dbReference type="SUPFAM" id="SSF63418">
    <property type="entry name" value="MurE/MurF N-terminal domain"/>
    <property type="match status" value="1"/>
</dbReference>
<dbReference type="EMBL" id="AODH01000021">
    <property type="protein sequence ID" value="EUJ40153.1"/>
    <property type="molecule type" value="Genomic_DNA"/>
</dbReference>
<proteinExistence type="inferred from homology"/>
<dbReference type="Proteomes" id="UP000019243">
    <property type="component" value="Unassembled WGS sequence"/>
</dbReference>
<keyword evidence="3 10" id="KW-0132">Cell division</keyword>
<evidence type="ECO:0000256" key="8">
    <source>
        <dbReference type="ARBA" id="ARBA00023306"/>
    </source>
</evidence>
<evidence type="ECO:0000313" key="16">
    <source>
        <dbReference type="Proteomes" id="UP000019243"/>
    </source>
</evidence>
<dbReference type="InterPro" id="IPR035911">
    <property type="entry name" value="MurE/MurF_N"/>
</dbReference>
<dbReference type="GO" id="GO:0005524">
    <property type="term" value="F:ATP binding"/>
    <property type="evidence" value="ECO:0007669"/>
    <property type="project" value="UniProtKB-UniRule"/>
</dbReference>
<feature type="domain" description="Mur ligase C-terminal" evidence="13">
    <location>
        <begin position="317"/>
        <end position="440"/>
    </location>
</feature>
<keyword evidence="4 10" id="KW-0547">Nucleotide-binding</keyword>
<evidence type="ECO:0000256" key="10">
    <source>
        <dbReference type="HAMAP-Rule" id="MF_02019"/>
    </source>
</evidence>
<dbReference type="AlphaFoldDB" id="W7D4B6"/>
<gene>
    <name evidence="10" type="primary">murF</name>
    <name evidence="15" type="ORF">BCAMP_05666</name>
</gene>
<comment type="catalytic activity">
    <reaction evidence="10 11">
        <text>D-alanyl-D-alanine + UDP-N-acetyl-alpha-D-muramoyl-L-alanyl-gamma-D-glutamyl-meso-2,6-diaminopimelate + ATP = UDP-N-acetyl-alpha-D-muramoyl-L-alanyl-gamma-D-glutamyl-meso-2,6-diaminopimeloyl-D-alanyl-D-alanine + ADP + phosphate + H(+)</text>
        <dbReference type="Rhea" id="RHEA:28374"/>
        <dbReference type="ChEBI" id="CHEBI:15378"/>
        <dbReference type="ChEBI" id="CHEBI:30616"/>
        <dbReference type="ChEBI" id="CHEBI:43474"/>
        <dbReference type="ChEBI" id="CHEBI:57822"/>
        <dbReference type="ChEBI" id="CHEBI:61386"/>
        <dbReference type="ChEBI" id="CHEBI:83905"/>
        <dbReference type="ChEBI" id="CHEBI:456216"/>
        <dbReference type="EC" id="6.3.2.10"/>
    </reaction>
</comment>
<evidence type="ECO:0000259" key="13">
    <source>
        <dbReference type="Pfam" id="PF02875"/>
    </source>
</evidence>
<dbReference type="GO" id="GO:0008766">
    <property type="term" value="F:UDP-N-acetylmuramoylalanyl-D-glutamyl-2,6-diaminopimelate-D-alanyl-D-alanine ligase activity"/>
    <property type="evidence" value="ECO:0007669"/>
    <property type="project" value="RHEA"/>
</dbReference>
<comment type="subcellular location">
    <subcellularLocation>
        <location evidence="10 11">Cytoplasm</location>
    </subcellularLocation>
</comment>
<evidence type="ECO:0000313" key="15">
    <source>
        <dbReference type="EMBL" id="EUJ40153.1"/>
    </source>
</evidence>
<dbReference type="InterPro" id="IPR000713">
    <property type="entry name" value="Mur_ligase_N"/>
</dbReference>
<reference evidence="15 16" key="1">
    <citation type="submission" date="2012-12" db="EMBL/GenBank/DDBJ databases">
        <title>Novel taxa of Listeriaceae from agricultural environments in the United States.</title>
        <authorList>
            <person name="den Bakker H.C."/>
            <person name="Allred A."/>
            <person name="Warchocki S."/>
            <person name="Wright E.M."/>
            <person name="Burrell A."/>
            <person name="Nightingale K.K."/>
            <person name="Kephart D."/>
            <person name="Wiedmann M."/>
        </authorList>
    </citation>
    <scope>NUCLEOTIDE SEQUENCE [LARGE SCALE GENOMIC DNA]</scope>
    <source>
        <strain evidence="15 16">FSL F6-1037</strain>
    </source>
</reference>
<evidence type="ECO:0000256" key="1">
    <source>
        <dbReference type="ARBA" id="ARBA00022490"/>
    </source>
</evidence>
<dbReference type="Pfam" id="PF01225">
    <property type="entry name" value="Mur_ligase"/>
    <property type="match status" value="1"/>
</dbReference>
<evidence type="ECO:0000256" key="7">
    <source>
        <dbReference type="ARBA" id="ARBA00022984"/>
    </source>
</evidence>
<dbReference type="InterPro" id="IPR051046">
    <property type="entry name" value="MurCDEF_CellWall_CoF430Synth"/>
</dbReference>
<dbReference type="NCBIfam" id="TIGR01143">
    <property type="entry name" value="murF"/>
    <property type="match status" value="1"/>
</dbReference>
<dbReference type="GO" id="GO:0009252">
    <property type="term" value="P:peptidoglycan biosynthetic process"/>
    <property type="evidence" value="ECO:0007669"/>
    <property type="project" value="UniProtKB-UniRule"/>
</dbReference>
<name>W7D4B6_9LIST</name>
<keyword evidence="9 10" id="KW-0961">Cell wall biogenesis/degradation</keyword>
<keyword evidence="5 10" id="KW-0067">ATP-binding</keyword>
<dbReference type="UniPathway" id="UPA00219"/>
<keyword evidence="6 10" id="KW-0133">Cell shape</keyword>